<dbReference type="EMBL" id="ML002438">
    <property type="protein sequence ID" value="RKP37850.1"/>
    <property type="molecule type" value="Genomic_DNA"/>
</dbReference>
<gene>
    <name evidence="6" type="ORF">BJ085DRAFT_23789</name>
</gene>
<evidence type="ECO:0000313" key="6">
    <source>
        <dbReference type="EMBL" id="RKP37850.1"/>
    </source>
</evidence>
<keyword evidence="2" id="KW-0819">tRNA processing</keyword>
<dbReference type="InterPro" id="IPR011760">
    <property type="entry name" value="PsdUridine_synth_TruD_insert"/>
</dbReference>
<dbReference type="PANTHER" id="PTHR13326">
    <property type="entry name" value="TRNA PSEUDOURIDINE SYNTHASE D"/>
    <property type="match status" value="1"/>
</dbReference>
<dbReference type="GO" id="GO:0008033">
    <property type="term" value="P:tRNA processing"/>
    <property type="evidence" value="ECO:0007669"/>
    <property type="project" value="UniProtKB-KW"/>
</dbReference>
<feature type="compositionally biased region" description="Basic and acidic residues" evidence="4">
    <location>
        <begin position="1"/>
        <end position="10"/>
    </location>
</feature>
<proteinExistence type="inferred from homology"/>
<comment type="similarity">
    <text evidence="1">Belongs to the pseudouridine synthase TruD family.</text>
</comment>
<dbReference type="PROSITE" id="PS50984">
    <property type="entry name" value="TRUD"/>
    <property type="match status" value="1"/>
</dbReference>
<name>A0A4P9ZYM0_9FUNG</name>
<keyword evidence="7" id="KW-1185">Reference proteome</keyword>
<feature type="region of interest" description="Disordered" evidence="4">
    <location>
        <begin position="449"/>
        <end position="468"/>
    </location>
</feature>
<dbReference type="InterPro" id="IPR020119">
    <property type="entry name" value="PsdUridine_synth_TruD_CS"/>
</dbReference>
<feature type="region of interest" description="Disordered" evidence="4">
    <location>
        <begin position="281"/>
        <end position="311"/>
    </location>
</feature>
<dbReference type="Pfam" id="PF01142">
    <property type="entry name" value="TruD"/>
    <property type="match status" value="1"/>
</dbReference>
<dbReference type="InterPro" id="IPR001656">
    <property type="entry name" value="PsdUridine_synth_TruD"/>
</dbReference>
<dbReference type="GO" id="GO:0003723">
    <property type="term" value="F:RNA binding"/>
    <property type="evidence" value="ECO:0007669"/>
    <property type="project" value="InterPro"/>
</dbReference>
<evidence type="ECO:0000256" key="1">
    <source>
        <dbReference type="ARBA" id="ARBA00007953"/>
    </source>
</evidence>
<reference evidence="7" key="1">
    <citation type="journal article" date="2018" name="Nat. Microbiol.">
        <title>Leveraging single-cell genomics to expand the fungal tree of life.</title>
        <authorList>
            <person name="Ahrendt S.R."/>
            <person name="Quandt C.A."/>
            <person name="Ciobanu D."/>
            <person name="Clum A."/>
            <person name="Salamov A."/>
            <person name="Andreopoulos B."/>
            <person name="Cheng J.F."/>
            <person name="Woyke T."/>
            <person name="Pelin A."/>
            <person name="Henrissat B."/>
            <person name="Reynolds N.K."/>
            <person name="Benny G.L."/>
            <person name="Smith M.E."/>
            <person name="James T.Y."/>
            <person name="Grigoriev I.V."/>
        </authorList>
    </citation>
    <scope>NUCLEOTIDE SEQUENCE [LARGE SCALE GENOMIC DNA]</scope>
    <source>
        <strain evidence="7">RSA 468</strain>
    </source>
</reference>
<evidence type="ECO:0000256" key="4">
    <source>
        <dbReference type="SAM" id="MobiDB-lite"/>
    </source>
</evidence>
<sequence length="468" mass="52444">MPGKSKDQRNKPRPNTKLNQLPGEGEVVAFHLCKENQETMHSIQTIAKLGGLQPKNITSAGTKDRRGVTTQVITVQRANPERLAGLNKRLVGMRVGDFHRMTRLLKLGDLYGNRFTVTLRDLQLDVAQATPEVSQWIQNGFINYFGLQRFGNSPGSATHDIGRAILQGNAENAVNLILQPRPEEVGEMAEVRQAWQTNRDANAIFKRVPRRCVAERDVLFHLAKRGAKDFAGALQAIPFHLRSLYLHGYQSYVWNHMASERIRLYGASQLVPGDLVVVSKEQPSEEVPSTIDASDKPNDASEGKRSPHEQVEVVTEDTVNQYSIADLVLPLPGFDMKYPTNAVGQAYVDFMKRDQLDPLQMKRAVKNTSLPGSYRRVLGQVEDATFKFIRYEDPSQPLCITDMDRAQNREVPAILDQGQHLALQVEFTLRSSCYATMCLRELTRTSSSPAFNTSLTKQHAQPPKPSTE</sequence>
<dbReference type="PANTHER" id="PTHR13326:SF21">
    <property type="entry name" value="PSEUDOURIDYLATE SYNTHASE PUS7L"/>
    <property type="match status" value="1"/>
</dbReference>
<feature type="domain" description="TRUD" evidence="5">
    <location>
        <begin position="140"/>
        <end position="380"/>
    </location>
</feature>
<dbReference type="GO" id="GO:0009982">
    <property type="term" value="F:pseudouridine synthase activity"/>
    <property type="evidence" value="ECO:0007669"/>
    <property type="project" value="InterPro"/>
</dbReference>
<evidence type="ECO:0000259" key="5">
    <source>
        <dbReference type="PROSITE" id="PS50984"/>
    </source>
</evidence>
<dbReference type="InterPro" id="IPR020103">
    <property type="entry name" value="PsdUridine_synth_cat_dom_sf"/>
</dbReference>
<dbReference type="PROSITE" id="PS01268">
    <property type="entry name" value="UPF0024"/>
    <property type="match status" value="1"/>
</dbReference>
<dbReference type="SUPFAM" id="SSF55120">
    <property type="entry name" value="Pseudouridine synthase"/>
    <property type="match status" value="1"/>
</dbReference>
<dbReference type="InterPro" id="IPR042214">
    <property type="entry name" value="TruD_catalytic"/>
</dbReference>
<dbReference type="STRING" id="215637.A0A4P9ZYM0"/>
<evidence type="ECO:0000256" key="3">
    <source>
        <dbReference type="ARBA" id="ARBA00023235"/>
    </source>
</evidence>
<feature type="compositionally biased region" description="Polar residues" evidence="4">
    <location>
        <begin position="449"/>
        <end position="459"/>
    </location>
</feature>
<dbReference type="NCBIfam" id="TIGR00094">
    <property type="entry name" value="tRNA_TruD_broad"/>
    <property type="match status" value="1"/>
</dbReference>
<dbReference type="Gene3D" id="3.30.2350.20">
    <property type="entry name" value="TruD, catalytic domain"/>
    <property type="match status" value="2"/>
</dbReference>
<feature type="region of interest" description="Disordered" evidence="4">
    <location>
        <begin position="1"/>
        <end position="21"/>
    </location>
</feature>
<evidence type="ECO:0000313" key="7">
    <source>
        <dbReference type="Proteomes" id="UP000268162"/>
    </source>
</evidence>
<dbReference type="GO" id="GO:0001522">
    <property type="term" value="P:pseudouridine synthesis"/>
    <property type="evidence" value="ECO:0007669"/>
    <property type="project" value="InterPro"/>
</dbReference>
<protein>
    <submittedName>
        <fullName evidence="6">Pseudouridine synthase</fullName>
    </submittedName>
</protein>
<keyword evidence="3" id="KW-0413">Isomerase</keyword>
<dbReference type="Proteomes" id="UP000268162">
    <property type="component" value="Unassembled WGS sequence"/>
</dbReference>
<dbReference type="CDD" id="cd02576">
    <property type="entry name" value="PseudoU_synth_ScPUS7"/>
    <property type="match status" value="1"/>
</dbReference>
<evidence type="ECO:0000256" key="2">
    <source>
        <dbReference type="ARBA" id="ARBA00022694"/>
    </source>
</evidence>
<dbReference type="PIRSF" id="PIRSF037016">
    <property type="entry name" value="Pseudouridin_synth_euk_prd"/>
    <property type="match status" value="1"/>
</dbReference>
<accession>A0A4P9ZYM0</accession>
<dbReference type="AlphaFoldDB" id="A0A4P9ZYM0"/>
<organism evidence="6 7">
    <name type="scientific">Dimargaris cristalligena</name>
    <dbReference type="NCBI Taxonomy" id="215637"/>
    <lineage>
        <taxon>Eukaryota</taxon>
        <taxon>Fungi</taxon>
        <taxon>Fungi incertae sedis</taxon>
        <taxon>Zoopagomycota</taxon>
        <taxon>Kickxellomycotina</taxon>
        <taxon>Dimargaritomycetes</taxon>
        <taxon>Dimargaritales</taxon>
        <taxon>Dimargaritaceae</taxon>
        <taxon>Dimargaris</taxon>
    </lineage>
</organism>
<dbReference type="GO" id="GO:0005634">
    <property type="term" value="C:nucleus"/>
    <property type="evidence" value="ECO:0007669"/>
    <property type="project" value="TreeGrafter"/>
</dbReference>
<feature type="compositionally biased region" description="Basic and acidic residues" evidence="4">
    <location>
        <begin position="293"/>
        <end position="311"/>
    </location>
</feature>